<organism evidence="7 8">
    <name type="scientific">Parendozoicomonas haliclonae</name>
    <dbReference type="NCBI Taxonomy" id="1960125"/>
    <lineage>
        <taxon>Bacteria</taxon>
        <taxon>Pseudomonadati</taxon>
        <taxon>Pseudomonadota</taxon>
        <taxon>Gammaproteobacteria</taxon>
        <taxon>Oceanospirillales</taxon>
        <taxon>Endozoicomonadaceae</taxon>
        <taxon>Parendozoicomonas</taxon>
    </lineage>
</organism>
<dbReference type="InterPro" id="IPR000994">
    <property type="entry name" value="Pept_M24"/>
</dbReference>
<keyword evidence="7" id="KW-0645">Protease</keyword>
<dbReference type="Proteomes" id="UP000196573">
    <property type="component" value="Unassembled WGS sequence"/>
</dbReference>
<keyword evidence="2" id="KW-0479">Metal-binding</keyword>
<dbReference type="Pfam" id="PF16189">
    <property type="entry name" value="Creatinase_N_2"/>
    <property type="match status" value="1"/>
</dbReference>
<evidence type="ECO:0000259" key="4">
    <source>
        <dbReference type="Pfam" id="PF00557"/>
    </source>
</evidence>
<dbReference type="GO" id="GO:0005737">
    <property type="term" value="C:cytoplasm"/>
    <property type="evidence" value="ECO:0007669"/>
    <property type="project" value="UniProtKB-ARBA"/>
</dbReference>
<accession>A0A1X7AIM9</accession>
<evidence type="ECO:0000259" key="6">
    <source>
        <dbReference type="Pfam" id="PF16188"/>
    </source>
</evidence>
<comment type="similarity">
    <text evidence="1">Belongs to the peptidase M24B family.</text>
</comment>
<evidence type="ECO:0000256" key="1">
    <source>
        <dbReference type="ARBA" id="ARBA00008766"/>
    </source>
</evidence>
<dbReference type="PANTHER" id="PTHR43763:SF6">
    <property type="entry name" value="XAA-PRO AMINOPEPTIDASE 1"/>
    <property type="match status" value="1"/>
</dbReference>
<dbReference type="GO" id="GO:0046872">
    <property type="term" value="F:metal ion binding"/>
    <property type="evidence" value="ECO:0007669"/>
    <property type="project" value="UniProtKB-KW"/>
</dbReference>
<feature type="domain" description="Peptidase M24 C-terminal" evidence="6">
    <location>
        <begin position="533"/>
        <end position="592"/>
    </location>
</feature>
<dbReference type="Pfam" id="PF16188">
    <property type="entry name" value="Peptidase_M24_C"/>
    <property type="match status" value="1"/>
</dbReference>
<keyword evidence="7" id="KW-0224">Dipeptidase</keyword>
<keyword evidence="3 7" id="KW-0378">Hydrolase</keyword>
<dbReference type="FunFam" id="3.90.230.10:FF:000009">
    <property type="entry name" value="xaa-Pro aminopeptidase 2"/>
    <property type="match status" value="1"/>
</dbReference>
<evidence type="ECO:0000256" key="2">
    <source>
        <dbReference type="ARBA" id="ARBA00022723"/>
    </source>
</evidence>
<dbReference type="InterPro" id="IPR033740">
    <property type="entry name" value="Pept_M24B"/>
</dbReference>
<dbReference type="InterPro" id="IPR036005">
    <property type="entry name" value="Creatinase/aminopeptidase-like"/>
</dbReference>
<dbReference type="Gene3D" id="3.40.350.10">
    <property type="entry name" value="Creatinase/prolidase N-terminal domain"/>
    <property type="match status" value="2"/>
</dbReference>
<protein>
    <submittedName>
        <fullName evidence="7">Xaa-Pro dipeptidase</fullName>
        <ecNumber evidence="7">3.4.13.9</ecNumber>
    </submittedName>
</protein>
<evidence type="ECO:0000313" key="7">
    <source>
        <dbReference type="EMBL" id="SMA44245.1"/>
    </source>
</evidence>
<gene>
    <name evidence="7" type="primary">pepQ</name>
    <name evidence="7" type="ORF">EHSB41UT_01762</name>
</gene>
<dbReference type="EC" id="3.4.13.9" evidence="7"/>
<dbReference type="GO" id="GO:0102009">
    <property type="term" value="F:proline dipeptidase activity"/>
    <property type="evidence" value="ECO:0007669"/>
    <property type="project" value="UniProtKB-EC"/>
</dbReference>
<dbReference type="FunFam" id="3.40.350.10:FF:000003">
    <property type="entry name" value="Xaa-pro aminopeptidase P"/>
    <property type="match status" value="1"/>
</dbReference>
<feature type="domain" description="Peptidase M24" evidence="4">
    <location>
        <begin position="312"/>
        <end position="524"/>
    </location>
</feature>
<dbReference type="CDD" id="cd01085">
    <property type="entry name" value="APP"/>
    <property type="match status" value="1"/>
</dbReference>
<dbReference type="OrthoDB" id="9806388at2"/>
<dbReference type="AlphaFoldDB" id="A0A1X7AIM9"/>
<feature type="domain" description="Creatinase N-terminal" evidence="5">
    <location>
        <begin position="7"/>
        <end position="136"/>
    </location>
</feature>
<keyword evidence="8" id="KW-1185">Reference proteome</keyword>
<dbReference type="PANTHER" id="PTHR43763">
    <property type="entry name" value="XAA-PRO AMINOPEPTIDASE 1"/>
    <property type="match status" value="1"/>
</dbReference>
<dbReference type="InterPro" id="IPR050422">
    <property type="entry name" value="X-Pro_aminopeptidase_P"/>
</dbReference>
<dbReference type="InterPro" id="IPR000587">
    <property type="entry name" value="Creatinase_N"/>
</dbReference>
<dbReference type="EMBL" id="FWPT01000003">
    <property type="protein sequence ID" value="SMA44245.1"/>
    <property type="molecule type" value="Genomic_DNA"/>
</dbReference>
<evidence type="ECO:0000256" key="3">
    <source>
        <dbReference type="ARBA" id="ARBA00022801"/>
    </source>
</evidence>
<dbReference type="RefSeq" id="WP_087108899.1">
    <property type="nucleotide sequence ID" value="NZ_CBCSCN010000008.1"/>
</dbReference>
<dbReference type="Pfam" id="PF00557">
    <property type="entry name" value="Peptidase_M24"/>
    <property type="match status" value="1"/>
</dbReference>
<dbReference type="InterPro" id="IPR032416">
    <property type="entry name" value="Peptidase_M24_C"/>
</dbReference>
<dbReference type="SUPFAM" id="SSF55920">
    <property type="entry name" value="Creatinase/aminopeptidase"/>
    <property type="match status" value="1"/>
</dbReference>
<evidence type="ECO:0000259" key="5">
    <source>
        <dbReference type="Pfam" id="PF01321"/>
    </source>
</evidence>
<sequence length="592" mass="65626">MSEIQKRVAQLRELMKQKGIDAWIVPSSDAHNSEYVAEYWKGRAWISGFTGSAGTAVIGLEQAGLWTDGRYHIQAEKELEGSGINLFRAGNPDVQTLSEWLADTLPENSTIGFDGRTFSQAQTKTLLKDFGDKPVKLDSSHDLLSAIWEDRPALSKAPAFIHDVSFAGKGSEEKIKDIRDEMAKKKATSHLVSTLDDIAWALNLRGNDIAMNPVFASYLLITENSSSLYVDQDKISDDVSAYLKSINVEAKAYDQAWADLSSLETKSILLNPMTTSRAVFDALPEAVEVVEGKSPSTLMKSLKNDTEVKQYRETLCKDGVAITRFMKWLEDNVPGGEVTELSAEKQLQAFRAMEDGYTEDSFRTIAGYREHGAMMHYAADETSNVTVKPGSFFLVDSGGQYPGGTTDITRTFCFGDLTEQERRDYTLVLQGVIDLSMAVFMKGSRGCNLDILARGPQWKEGINYGCGTGHGVGFFLNVHEGPQGFSQAMVDVPLQPGMVITNEPGIYREGLHGVRIENIMLVKEFTQTEFGTFYNFESITLAPICTKAINVDQLTTAQRDWLNSYHAEVYKQLAPRMTDDEQAYLKKVTAAI</sequence>
<dbReference type="GO" id="GO:0070006">
    <property type="term" value="F:metalloaminopeptidase activity"/>
    <property type="evidence" value="ECO:0007669"/>
    <property type="project" value="InterPro"/>
</dbReference>
<dbReference type="InterPro" id="IPR029149">
    <property type="entry name" value="Creatin/AminoP/Spt16_N"/>
</dbReference>
<name>A0A1X7AIM9_9GAMM</name>
<dbReference type="Pfam" id="PF01321">
    <property type="entry name" value="Creatinase_N"/>
    <property type="match status" value="1"/>
</dbReference>
<reference evidence="7 8" key="1">
    <citation type="submission" date="2017-03" db="EMBL/GenBank/DDBJ databases">
        <authorList>
            <person name="Afonso C.L."/>
            <person name="Miller P.J."/>
            <person name="Scott M.A."/>
            <person name="Spackman E."/>
            <person name="Goraichik I."/>
            <person name="Dimitrov K.M."/>
            <person name="Suarez D.L."/>
            <person name="Swayne D.E."/>
        </authorList>
    </citation>
    <scope>NUCLEOTIDE SEQUENCE [LARGE SCALE GENOMIC DNA]</scope>
    <source>
        <strain evidence="7">SB41UT1</strain>
    </source>
</reference>
<dbReference type="SUPFAM" id="SSF53092">
    <property type="entry name" value="Creatinase/prolidase N-terminal domain"/>
    <property type="match status" value="1"/>
</dbReference>
<evidence type="ECO:0000313" key="8">
    <source>
        <dbReference type="Proteomes" id="UP000196573"/>
    </source>
</evidence>
<dbReference type="Gene3D" id="3.90.230.10">
    <property type="entry name" value="Creatinase/methionine aminopeptidase superfamily"/>
    <property type="match status" value="1"/>
</dbReference>
<proteinExistence type="inferred from homology"/>